<dbReference type="OrthoDB" id="1903589at2759"/>
<keyword evidence="8" id="KW-1185">Reference proteome</keyword>
<proteinExistence type="inferred from homology"/>
<dbReference type="EMBL" id="JAPFFL010000010">
    <property type="protein sequence ID" value="KAJ6697050.1"/>
    <property type="molecule type" value="Genomic_DNA"/>
</dbReference>
<evidence type="ECO:0000256" key="2">
    <source>
        <dbReference type="ARBA" id="ARBA00022776"/>
    </source>
</evidence>
<evidence type="ECO:0000256" key="5">
    <source>
        <dbReference type="ARBA" id="ARBA00093465"/>
    </source>
</evidence>
<dbReference type="PANTHER" id="PTHR35740:SF1">
    <property type="entry name" value="OS12G0111700 PROTEIN"/>
    <property type="match status" value="1"/>
</dbReference>
<name>A0A9Q0T1E2_SALVM</name>
<protein>
    <recommendedName>
        <fullName evidence="6">Sororin C-terminal region domain-containing protein</fullName>
    </recommendedName>
</protein>
<comment type="caution">
    <text evidence="7">The sequence shown here is derived from an EMBL/GenBank/DDBJ whole genome shotgun (WGS) entry which is preliminary data.</text>
</comment>
<feature type="domain" description="Sororin C-terminal region" evidence="6">
    <location>
        <begin position="264"/>
        <end position="284"/>
    </location>
</feature>
<evidence type="ECO:0000256" key="1">
    <source>
        <dbReference type="ARBA" id="ARBA00022618"/>
    </source>
</evidence>
<accession>A0A9Q0T1E2</accession>
<dbReference type="InterPro" id="IPR057337">
    <property type="entry name" value="Sororin_C"/>
</dbReference>
<dbReference type="AlphaFoldDB" id="A0A9Q0T1E2"/>
<reference evidence="7" key="1">
    <citation type="submission" date="2022-11" db="EMBL/GenBank/DDBJ databases">
        <authorList>
            <person name="Hyden B.L."/>
            <person name="Feng K."/>
            <person name="Yates T."/>
            <person name="Jawdy S."/>
            <person name="Smart L.B."/>
            <person name="Muchero W."/>
        </authorList>
    </citation>
    <scope>NUCLEOTIDE SEQUENCE</scope>
    <source>
        <tissue evidence="7">Shoot tip</tissue>
    </source>
</reference>
<comment type="similarity">
    <text evidence="5">Belongs to the sororin family.</text>
</comment>
<keyword evidence="2" id="KW-0498">Mitosis</keyword>
<dbReference type="PANTHER" id="PTHR35740">
    <property type="entry name" value="OS12G0111700 PROTEIN"/>
    <property type="match status" value="1"/>
</dbReference>
<evidence type="ECO:0000256" key="4">
    <source>
        <dbReference type="ARBA" id="ARBA00023306"/>
    </source>
</evidence>
<evidence type="ECO:0000256" key="3">
    <source>
        <dbReference type="ARBA" id="ARBA00023242"/>
    </source>
</evidence>
<organism evidence="7 8">
    <name type="scientific">Salix viminalis</name>
    <name type="common">Common osier</name>
    <name type="synonym">Basket willow</name>
    <dbReference type="NCBI Taxonomy" id="40686"/>
    <lineage>
        <taxon>Eukaryota</taxon>
        <taxon>Viridiplantae</taxon>
        <taxon>Streptophyta</taxon>
        <taxon>Embryophyta</taxon>
        <taxon>Tracheophyta</taxon>
        <taxon>Spermatophyta</taxon>
        <taxon>Magnoliopsida</taxon>
        <taxon>eudicotyledons</taxon>
        <taxon>Gunneridae</taxon>
        <taxon>Pentapetalae</taxon>
        <taxon>rosids</taxon>
        <taxon>fabids</taxon>
        <taxon>Malpighiales</taxon>
        <taxon>Salicaceae</taxon>
        <taxon>Saliceae</taxon>
        <taxon>Salix</taxon>
    </lineage>
</organism>
<gene>
    <name evidence="7" type="ORF">OIU85_003415</name>
</gene>
<dbReference type="Pfam" id="PF25220">
    <property type="entry name" value="Sororin_C"/>
    <property type="match status" value="1"/>
</dbReference>
<evidence type="ECO:0000313" key="8">
    <source>
        <dbReference type="Proteomes" id="UP001151529"/>
    </source>
</evidence>
<dbReference type="GO" id="GO:0005634">
    <property type="term" value="C:nucleus"/>
    <property type="evidence" value="ECO:0007669"/>
    <property type="project" value="UniProtKB-SubCell"/>
</dbReference>
<dbReference type="Proteomes" id="UP001151529">
    <property type="component" value="Chromosome 19"/>
</dbReference>
<dbReference type="GO" id="GO:0051301">
    <property type="term" value="P:cell division"/>
    <property type="evidence" value="ECO:0007669"/>
    <property type="project" value="UniProtKB-KW"/>
</dbReference>
<keyword evidence="3" id="KW-0539">Nucleus</keyword>
<keyword evidence="4" id="KW-0131">Cell cycle</keyword>
<evidence type="ECO:0000259" key="6">
    <source>
        <dbReference type="Pfam" id="PF25220"/>
    </source>
</evidence>
<keyword evidence="1" id="KW-0132">Cell division</keyword>
<sequence length="296" mass="33277">MSFSFTKIFKSACWHHCEDEKKAGQPACVVGIRANPLLAQISILSQSFLSLRILSPPICINSPGCHTNQPSLFSTATIPLSAKLQQEKLGNQWKQKLRGIIIVKEAENRLPIAQTLHELHQLRATFLLLKKHLFSPLPFANSTTPRAMLRPPATLLPQNPQPFRSLFLPTPHLSRLLFLVLLVMGFLSRIQFTLGDKLQQIKGKRSKGKAIAVPVSFAPAANTEFDWDKMNEGGVTHPSKSCILHHKKKQCRTLSDEDEKNYALLQDFIEQQRAYFAEIDAFELSEAEVDSSNELD</sequence>
<reference evidence="7" key="2">
    <citation type="journal article" date="2023" name="Int. J. Mol. Sci.">
        <title>De Novo Assembly and Annotation of 11 Diverse Shrub Willow (Salix) Genomes Reveals Novel Gene Organization in Sex-Linked Regions.</title>
        <authorList>
            <person name="Hyden B."/>
            <person name="Feng K."/>
            <person name="Yates T.B."/>
            <person name="Jawdy S."/>
            <person name="Cereghino C."/>
            <person name="Smart L.B."/>
            <person name="Muchero W."/>
        </authorList>
    </citation>
    <scope>NUCLEOTIDE SEQUENCE [LARGE SCALE GENOMIC DNA]</scope>
    <source>
        <tissue evidence="7">Shoot tip</tissue>
    </source>
</reference>
<evidence type="ECO:0000313" key="7">
    <source>
        <dbReference type="EMBL" id="KAJ6697050.1"/>
    </source>
</evidence>